<name>A0ABR7QBS5_9FLAO</name>
<organism evidence="1 2">
    <name type="scientific">Kordia aestuariivivens</name>
    <dbReference type="NCBI Taxonomy" id="2759037"/>
    <lineage>
        <taxon>Bacteria</taxon>
        <taxon>Pseudomonadati</taxon>
        <taxon>Bacteroidota</taxon>
        <taxon>Flavobacteriia</taxon>
        <taxon>Flavobacteriales</taxon>
        <taxon>Flavobacteriaceae</taxon>
        <taxon>Kordia</taxon>
    </lineage>
</organism>
<gene>
    <name evidence="1" type="ORF">H2O64_14765</name>
</gene>
<dbReference type="RefSeq" id="WP_187562981.1">
    <property type="nucleotide sequence ID" value="NZ_JACGWS010000009.1"/>
</dbReference>
<comment type="caution">
    <text evidence="1">The sequence shown here is derived from an EMBL/GenBank/DDBJ whole genome shotgun (WGS) entry which is preliminary data.</text>
</comment>
<accession>A0ABR7QBS5</accession>
<dbReference type="Proteomes" id="UP000619238">
    <property type="component" value="Unassembled WGS sequence"/>
</dbReference>
<evidence type="ECO:0008006" key="3">
    <source>
        <dbReference type="Google" id="ProtNLM"/>
    </source>
</evidence>
<reference evidence="1 2" key="1">
    <citation type="submission" date="2020-07" db="EMBL/GenBank/DDBJ databases">
        <title>Description of Kordia aestuariivivens sp. nov., isolated from a tidal flat.</title>
        <authorList>
            <person name="Park S."/>
            <person name="Yoon J.-H."/>
        </authorList>
    </citation>
    <scope>NUCLEOTIDE SEQUENCE [LARGE SCALE GENOMIC DNA]</scope>
    <source>
        <strain evidence="1 2">YSTF-M3</strain>
    </source>
</reference>
<dbReference type="EMBL" id="JACGWS010000009">
    <property type="protein sequence ID" value="MBC8755938.1"/>
    <property type="molecule type" value="Genomic_DNA"/>
</dbReference>
<evidence type="ECO:0000313" key="2">
    <source>
        <dbReference type="Proteomes" id="UP000619238"/>
    </source>
</evidence>
<proteinExistence type="predicted"/>
<keyword evidence="2" id="KW-1185">Reference proteome</keyword>
<evidence type="ECO:0000313" key="1">
    <source>
        <dbReference type="EMBL" id="MBC8755938.1"/>
    </source>
</evidence>
<sequence>MKKKNLKTLSLTKATISNLQTISGGTDITIAIIRTIQEVTATGCSELMKCDSVAACPRGVGKTKFVDTDTNPASLCMDGYR</sequence>
<protein>
    <recommendedName>
        <fullName evidence="3">Bacteriocin</fullName>
    </recommendedName>
</protein>